<dbReference type="SMART" id="SM00028">
    <property type="entry name" value="TPR"/>
    <property type="match status" value="3"/>
</dbReference>
<dbReference type="Gene3D" id="1.25.40.10">
    <property type="entry name" value="Tetratricopeptide repeat domain"/>
    <property type="match status" value="1"/>
</dbReference>
<dbReference type="InterPro" id="IPR013105">
    <property type="entry name" value="TPR_2"/>
</dbReference>
<dbReference type="Proteomes" id="UP001600064">
    <property type="component" value="Unassembled WGS sequence"/>
</dbReference>
<dbReference type="RefSeq" id="XP_070866198.1">
    <property type="nucleotide sequence ID" value="XM_071011271.1"/>
</dbReference>
<dbReference type="PANTHER" id="PTHR42345">
    <property type="entry name" value="TPR_REGION DOMAIN-CONTAINING PROTEIN"/>
    <property type="match status" value="1"/>
</dbReference>
<dbReference type="PROSITE" id="PS50293">
    <property type="entry name" value="TPR_REGION"/>
    <property type="match status" value="1"/>
</dbReference>
<proteinExistence type="predicted"/>
<dbReference type="PANTHER" id="PTHR42345:SF2">
    <property type="entry name" value="HELICASE-LIKE PROTEIN"/>
    <property type="match status" value="1"/>
</dbReference>
<dbReference type="Pfam" id="PF13181">
    <property type="entry name" value="TPR_8"/>
    <property type="match status" value="1"/>
</dbReference>
<dbReference type="Pfam" id="PF07719">
    <property type="entry name" value="TPR_2"/>
    <property type="match status" value="1"/>
</dbReference>
<name>A0ABR4DCA4_9PEZI</name>
<dbReference type="GeneID" id="98125915"/>
<evidence type="ECO:0000256" key="4">
    <source>
        <dbReference type="SAM" id="MobiDB-lite"/>
    </source>
</evidence>
<evidence type="ECO:0000256" key="2">
    <source>
        <dbReference type="ARBA" id="ARBA00022803"/>
    </source>
</evidence>
<keyword evidence="1" id="KW-0677">Repeat</keyword>
<dbReference type="EMBL" id="JAZGUE010000004">
    <property type="protein sequence ID" value="KAL2267471.1"/>
    <property type="molecule type" value="Genomic_DNA"/>
</dbReference>
<reference evidence="5 6" key="1">
    <citation type="journal article" date="2024" name="Commun. Biol.">
        <title>Comparative genomic analysis of thermophilic fungi reveals convergent evolutionary adaptations and gene losses.</title>
        <authorList>
            <person name="Steindorff A.S."/>
            <person name="Aguilar-Pontes M.V."/>
            <person name="Robinson A.J."/>
            <person name="Andreopoulos B."/>
            <person name="LaButti K."/>
            <person name="Kuo A."/>
            <person name="Mondo S."/>
            <person name="Riley R."/>
            <person name="Otillar R."/>
            <person name="Haridas S."/>
            <person name="Lipzen A."/>
            <person name="Grimwood J."/>
            <person name="Schmutz J."/>
            <person name="Clum A."/>
            <person name="Reid I.D."/>
            <person name="Moisan M.C."/>
            <person name="Butler G."/>
            <person name="Nguyen T.T.M."/>
            <person name="Dewar K."/>
            <person name="Conant G."/>
            <person name="Drula E."/>
            <person name="Henrissat B."/>
            <person name="Hansel C."/>
            <person name="Singer S."/>
            <person name="Hutchinson M.I."/>
            <person name="de Vries R.P."/>
            <person name="Natvig D.O."/>
            <person name="Powell A.J."/>
            <person name="Tsang A."/>
            <person name="Grigoriev I.V."/>
        </authorList>
    </citation>
    <scope>NUCLEOTIDE SEQUENCE [LARGE SCALE GENOMIC DNA]</scope>
    <source>
        <strain evidence="5 6">ATCC 22073</strain>
    </source>
</reference>
<dbReference type="InterPro" id="IPR019734">
    <property type="entry name" value="TPR_rpt"/>
</dbReference>
<evidence type="ECO:0000256" key="3">
    <source>
        <dbReference type="PROSITE-ProRule" id="PRU00339"/>
    </source>
</evidence>
<dbReference type="SUPFAM" id="SSF48452">
    <property type="entry name" value="TPR-like"/>
    <property type="match status" value="1"/>
</dbReference>
<dbReference type="InterPro" id="IPR011990">
    <property type="entry name" value="TPR-like_helical_dom_sf"/>
</dbReference>
<gene>
    <name evidence="5" type="ORF">VTJ83DRAFT_4748</name>
</gene>
<dbReference type="PROSITE" id="PS50005">
    <property type="entry name" value="TPR"/>
    <property type="match status" value="2"/>
</dbReference>
<accession>A0ABR4DCA4</accession>
<sequence>MTTCVNYNELSSSRVATILRRLNDFQIYYPQDPLRNAIEIRLHLDELVGIPPTCRKTRNPERNLDILIEDLCRQVNLNDMFVDFREMRSITKLLLGGQNGDRVPLWNLLQQTILSWEFALRLPHVSSHLFLREHSERILASLIISDRWLKHVWISLREEKISTHGAKTPETAERKAKAKTFKEIGNEARKRGEYQKAVDMYTEAVNIDPANAAYRCDRSAALIMMNHVDEAEADASIATRLGPMNAEAWSRLGMAALKQGHGKRAKQAYETALKMAGNDASSAMRKGLADAEATIEEAVTAIRSEPDPVKAHFLRSACLNEDWHPTGKEIAARSLVHQQQAEGLLLFAERIKWPFIQETRDTAESAYGRFLGGTAIDWHLNDWLHGLTLPGKWCAWKIMSALIVCTPSICKDLGLGPTFECGLSLPTRSYWRARTVLGRVLGCLPDVTSICGWIGPCPPVRFEPPLPAKPRHVGIKTRGVSPVEPPRDHLDAAPRPAVSRPAPVRIMQEEMDSFFAEGVDPFRRIGLKPPEHDTSVYSIESIRLATLPGQAQAEIGRRAASAAAHDVDAERLAEGRAGFRASIVFRRDDNAANPVAYTLYTNPVFAHLPPCFFGHAGHRIPAQDLEQYQNVWPVDKLQEHTVEADLGQNDGEARVMVINATGKGAEVAARAWCAERGRNAAIRRAGGPCFACSVRAASKSGLRLGVLIWTD</sequence>
<keyword evidence="2 3" id="KW-0802">TPR repeat</keyword>
<evidence type="ECO:0000313" key="6">
    <source>
        <dbReference type="Proteomes" id="UP001600064"/>
    </source>
</evidence>
<feature type="repeat" description="TPR" evidence="3">
    <location>
        <begin position="246"/>
        <end position="279"/>
    </location>
</feature>
<feature type="repeat" description="TPR" evidence="3">
    <location>
        <begin position="178"/>
        <end position="211"/>
    </location>
</feature>
<keyword evidence="6" id="KW-1185">Reference proteome</keyword>
<feature type="region of interest" description="Disordered" evidence="4">
    <location>
        <begin position="477"/>
        <end position="497"/>
    </location>
</feature>
<organism evidence="5 6">
    <name type="scientific">Remersonia thermophila</name>
    <dbReference type="NCBI Taxonomy" id="72144"/>
    <lineage>
        <taxon>Eukaryota</taxon>
        <taxon>Fungi</taxon>
        <taxon>Dikarya</taxon>
        <taxon>Ascomycota</taxon>
        <taxon>Pezizomycotina</taxon>
        <taxon>Sordariomycetes</taxon>
        <taxon>Sordariomycetidae</taxon>
        <taxon>Sordariales</taxon>
        <taxon>Sordariales incertae sedis</taxon>
        <taxon>Remersonia</taxon>
    </lineage>
</organism>
<evidence type="ECO:0000313" key="5">
    <source>
        <dbReference type="EMBL" id="KAL2267471.1"/>
    </source>
</evidence>
<protein>
    <submittedName>
        <fullName evidence="5">Uncharacterized protein</fullName>
    </submittedName>
</protein>
<evidence type="ECO:0000256" key="1">
    <source>
        <dbReference type="ARBA" id="ARBA00022737"/>
    </source>
</evidence>
<comment type="caution">
    <text evidence="5">The sequence shown here is derived from an EMBL/GenBank/DDBJ whole genome shotgun (WGS) entry which is preliminary data.</text>
</comment>